<evidence type="ECO:0000313" key="3">
    <source>
        <dbReference type="EMBL" id="OLQ07750.1"/>
    </source>
</evidence>
<feature type="compositionally biased region" description="Basic and acidic residues" evidence="2">
    <location>
        <begin position="178"/>
        <end position="192"/>
    </location>
</feature>
<feature type="region of interest" description="Disordered" evidence="2">
    <location>
        <begin position="1"/>
        <end position="29"/>
    </location>
</feature>
<dbReference type="Gene3D" id="1.20.5.2050">
    <property type="match status" value="3"/>
</dbReference>
<feature type="compositionally biased region" description="Basic residues" evidence="2">
    <location>
        <begin position="10"/>
        <end position="19"/>
    </location>
</feature>
<feature type="compositionally biased region" description="Polar residues" evidence="2">
    <location>
        <begin position="305"/>
        <end position="322"/>
    </location>
</feature>
<feature type="region of interest" description="Disordered" evidence="2">
    <location>
        <begin position="171"/>
        <end position="208"/>
    </location>
</feature>
<dbReference type="Proteomes" id="UP000186817">
    <property type="component" value="Unassembled WGS sequence"/>
</dbReference>
<keyword evidence="1" id="KW-0175">Coiled coil</keyword>
<evidence type="ECO:0000313" key="4">
    <source>
        <dbReference type="Proteomes" id="UP000186817"/>
    </source>
</evidence>
<feature type="compositionally biased region" description="Basic and acidic residues" evidence="2">
    <location>
        <begin position="20"/>
        <end position="29"/>
    </location>
</feature>
<dbReference type="AlphaFoldDB" id="A0A1Q9EK05"/>
<name>A0A1Q9EK05_SYMMI</name>
<protein>
    <submittedName>
        <fullName evidence="3">Uncharacterized protein</fullName>
    </submittedName>
</protein>
<feature type="region of interest" description="Disordered" evidence="2">
    <location>
        <begin position="854"/>
        <end position="885"/>
    </location>
</feature>
<sequence>MVLVLSVKVAKQRKSRPPKLRKEQEGRTGEVADIKREVKEEVSKDVQKKVKTEIKQESSKDIKVDVKEDMKQVREEVSKDAQKKVKTEIKQESSKDIKVEVKDVKQVKEEVSEDADMEVKEESHQVMAEIKREVKQEDPSSFDGRVVNRFVTNSSHGQTRSRKASRRLAAVRTGAKQGKADEKQQVQIKQEDFEQPGPKRRRLSQKSPDVLVPSFESRLTEWAEKCLAFQSSGKTWLPTKPCCPASPFLGLAAAPWQGCVRAQTTACVQLLGKEQFRELRDFYHENPHHVLFRDNSDPSSERQTETTAGSRPQAHKSSTGNQHRAAECMKMWPWMRDLPTRAWAGNGWLLVEDGMMKLSPTGGGSAMQGLEIFESMGSVPEPGEPKPAEPPSRAETTAEQGQVVTRNFRGLERQSGIQGISWRAAMLEWRVSWQVEGKQKRRSFPISKHMKLGFSEAEAEEAALEEAKAFRGELVRQGKLKPPKPVTEKASGSVVRGIKYDKRRGHYQVRITDPSAQKLVHGGMFKVKEEAEARARELAKELGLQEEVVSVKPLSELPHFEPLGPQKGIYWNRGEQAWHACCAVGGKSRHMRFRPKDFSAKEVEKSWKQAVAWRKQQEKEREQVFVLSVKVAKQRKSRKDMKREVKEEASKDAQKKVKTEIKQESSIDIKVEVKEETTRKVKEELSKYAQAEVQEESNEVKAEIKREVKREESAGTICISVSPITEDKKWQSQSTGVKLERVDEEQQVRVKQEDFEQPGPKRCRLSQKSPEVSVPSFESRLTEWAEKCLAFQSSGKTWLPTKPCCPASPFLGLAEAPWQGCVREQTTACVQLLGKEQFRELHKFYRENPDHALFHDNSDLSSERQTETTAGSRPQAHRSSTGNQHRAAECMKMWPWMRDLPTRAWAGNGWLLVEDGMMKLSPTGGGSAMQGLEIFESMGSVPEPGDTKSSSRVEVVTKKFRGLERQSGIQGISWHRPTRCWQMSFIEAGKRKRPCFPISKHMKLGLCEAEAEAAALQEAKAFREELVRQGKLKPPKAITEKTGASSVRGVDFRKSCQKWRVQLTHPVTKQNLHGGYFKVKEEAEAKAREMFQKFWDEHREVVPVKRLSELPHFEPLGPQKGIKWNLGEQAWRARHRNAFGKQDYMRFRPKDFSAKEVEKAWKQAVAWRKQQEKLKEIEQAEQSRKR</sequence>
<keyword evidence="4" id="KW-1185">Reference proteome</keyword>
<evidence type="ECO:0000256" key="2">
    <source>
        <dbReference type="SAM" id="MobiDB-lite"/>
    </source>
</evidence>
<reference evidence="3 4" key="1">
    <citation type="submission" date="2016-02" db="EMBL/GenBank/DDBJ databases">
        <title>Genome analysis of coral dinoflagellate symbionts highlights evolutionary adaptations to a symbiotic lifestyle.</title>
        <authorList>
            <person name="Aranda M."/>
            <person name="Li Y."/>
            <person name="Liew Y.J."/>
            <person name="Baumgarten S."/>
            <person name="Simakov O."/>
            <person name="Wilson M."/>
            <person name="Piel J."/>
            <person name="Ashoor H."/>
            <person name="Bougouffa S."/>
            <person name="Bajic V.B."/>
            <person name="Ryu T."/>
            <person name="Ravasi T."/>
            <person name="Bayer T."/>
            <person name="Micklem G."/>
            <person name="Kim H."/>
            <person name="Bhak J."/>
            <person name="Lajeunesse T.C."/>
            <person name="Voolstra C.R."/>
        </authorList>
    </citation>
    <scope>NUCLEOTIDE SEQUENCE [LARGE SCALE GENOMIC DNA]</scope>
    <source>
        <strain evidence="3 4">CCMP2467</strain>
    </source>
</reference>
<feature type="compositionally biased region" description="Basic and acidic residues" evidence="2">
    <location>
        <begin position="854"/>
        <end position="866"/>
    </location>
</feature>
<gene>
    <name evidence="3" type="ORF">AK812_SmicGene8816</name>
</gene>
<dbReference type="OrthoDB" id="434250at2759"/>
<feature type="compositionally biased region" description="Basic and acidic residues" evidence="2">
    <location>
        <begin position="290"/>
        <end position="304"/>
    </location>
</feature>
<feature type="coiled-coil region" evidence="1">
    <location>
        <begin position="674"/>
        <end position="710"/>
    </location>
</feature>
<dbReference type="EMBL" id="LSRX01000132">
    <property type="protein sequence ID" value="OLQ07750.1"/>
    <property type="molecule type" value="Genomic_DNA"/>
</dbReference>
<feature type="region of interest" description="Disordered" evidence="2">
    <location>
        <begin position="376"/>
        <end position="400"/>
    </location>
</feature>
<accession>A0A1Q9EK05</accession>
<organism evidence="3 4">
    <name type="scientific">Symbiodinium microadriaticum</name>
    <name type="common">Dinoflagellate</name>
    <name type="synonym">Zooxanthella microadriatica</name>
    <dbReference type="NCBI Taxonomy" id="2951"/>
    <lineage>
        <taxon>Eukaryota</taxon>
        <taxon>Sar</taxon>
        <taxon>Alveolata</taxon>
        <taxon>Dinophyceae</taxon>
        <taxon>Suessiales</taxon>
        <taxon>Symbiodiniaceae</taxon>
        <taxon>Symbiodinium</taxon>
    </lineage>
</organism>
<feature type="region of interest" description="Disordered" evidence="2">
    <location>
        <begin position="290"/>
        <end position="323"/>
    </location>
</feature>
<proteinExistence type="predicted"/>
<feature type="compositionally biased region" description="Polar residues" evidence="2">
    <location>
        <begin position="867"/>
        <end position="884"/>
    </location>
</feature>
<evidence type="ECO:0000256" key="1">
    <source>
        <dbReference type="SAM" id="Coils"/>
    </source>
</evidence>
<comment type="caution">
    <text evidence="3">The sequence shown here is derived from an EMBL/GenBank/DDBJ whole genome shotgun (WGS) entry which is preliminary data.</text>
</comment>